<dbReference type="EMBL" id="CP063164">
    <property type="protein sequence ID" value="QOR62306.1"/>
    <property type="molecule type" value="Genomic_DNA"/>
</dbReference>
<dbReference type="Gene3D" id="2.70.70.10">
    <property type="entry name" value="Glucose Permease (Domain IIA)"/>
    <property type="match status" value="1"/>
</dbReference>
<dbReference type="RefSeq" id="WP_197549009.1">
    <property type="nucleotide sequence ID" value="NZ_CP063164.1"/>
</dbReference>
<dbReference type="CDD" id="cd12797">
    <property type="entry name" value="M23_peptidase"/>
    <property type="match status" value="1"/>
</dbReference>
<dbReference type="KEGG" id="sinu:IMZ28_02180"/>
<reference evidence="3 4" key="1">
    <citation type="submission" date="2020-10" db="EMBL/GenBank/DDBJ databases">
        <title>The genome of sulfurovum sp.</title>
        <authorList>
            <person name="Xie S."/>
            <person name="Shao Z."/>
            <person name="Jiang L."/>
        </authorList>
    </citation>
    <scope>NUCLEOTIDE SEQUENCE [LARGE SCALE GENOMIC DNA]</scope>
    <source>
        <strain evidence="3 4">ST-419</strain>
    </source>
</reference>
<keyword evidence="1" id="KW-0732">Signal</keyword>
<dbReference type="Pfam" id="PF01551">
    <property type="entry name" value="Peptidase_M23"/>
    <property type="match status" value="1"/>
</dbReference>
<sequence>MAKRNRSRGGLIFLLLLIGAAVGIGYIYTAPEFEREKPMIESVDQLFWDRKSPIRIQLSDNVGLGSYKLILSDGKKAVLIGQGQIEGNPKEQTLLVKYPKKSKVLDHKSKHFSLKIAVTDNSMWNMFEGNSASKTIDIKIDTKRPNVNVIANSRMINQGGSALVVFQAEDENLDTLYIMANRHKFKAQPYKKEGYYAALIAWPFTDEGFDAKIVATDLAGNRRETHIPFYHGNPKYKVSKIHATDKFIEGKITDLASSDPEYANIDNKLEKLKVINETMRLKNEALIHKLSEHVSDELIDSWKMKKFYPLKNGKKVASYGDHRYYYYNDKDHVVSESYHVGYDLASTKMADIVSSNPGKVVFADENGIYGNMPMIDHGLGLFTLYGHCSQLLVKEGDEVQAGQVIAKTGMTGLALGDHLHFGIVIQGIEVRPVEWFDQKWITKFIDNVFKEADNIISPAVTKKTDKTQKNR</sequence>
<gene>
    <name evidence="3" type="ORF">IMZ28_02180</name>
</gene>
<proteinExistence type="predicted"/>
<dbReference type="SUPFAM" id="SSF51261">
    <property type="entry name" value="Duplicated hybrid motif"/>
    <property type="match status" value="1"/>
</dbReference>
<organism evidence="3 4">
    <name type="scientific">Sulfurovum indicum</name>
    <dbReference type="NCBI Taxonomy" id="2779528"/>
    <lineage>
        <taxon>Bacteria</taxon>
        <taxon>Pseudomonadati</taxon>
        <taxon>Campylobacterota</taxon>
        <taxon>Epsilonproteobacteria</taxon>
        <taxon>Campylobacterales</taxon>
        <taxon>Sulfurovaceae</taxon>
        <taxon>Sulfurovum</taxon>
    </lineage>
</organism>
<dbReference type="Proteomes" id="UP000595074">
    <property type="component" value="Chromosome"/>
</dbReference>
<dbReference type="PANTHER" id="PTHR21666:SF289">
    <property type="entry name" value="L-ALA--D-GLU ENDOPEPTIDASE"/>
    <property type="match status" value="1"/>
</dbReference>
<dbReference type="AlphaFoldDB" id="A0A7M1S4Q9"/>
<protein>
    <submittedName>
        <fullName evidence="3">M23 family metallopeptidase</fullName>
    </submittedName>
</protein>
<evidence type="ECO:0000259" key="2">
    <source>
        <dbReference type="Pfam" id="PF01551"/>
    </source>
</evidence>
<accession>A0A7M1S4Q9</accession>
<dbReference type="PANTHER" id="PTHR21666">
    <property type="entry name" value="PEPTIDASE-RELATED"/>
    <property type="match status" value="1"/>
</dbReference>
<evidence type="ECO:0000256" key="1">
    <source>
        <dbReference type="ARBA" id="ARBA00022729"/>
    </source>
</evidence>
<evidence type="ECO:0000313" key="3">
    <source>
        <dbReference type="EMBL" id="QOR62306.1"/>
    </source>
</evidence>
<dbReference type="InterPro" id="IPR011055">
    <property type="entry name" value="Dup_hybrid_motif"/>
</dbReference>
<feature type="domain" description="M23ase beta-sheet core" evidence="2">
    <location>
        <begin position="338"/>
        <end position="432"/>
    </location>
</feature>
<keyword evidence="4" id="KW-1185">Reference proteome</keyword>
<evidence type="ECO:0000313" key="4">
    <source>
        <dbReference type="Proteomes" id="UP000595074"/>
    </source>
</evidence>
<name>A0A7M1S4Q9_9BACT</name>
<dbReference type="GO" id="GO:0004222">
    <property type="term" value="F:metalloendopeptidase activity"/>
    <property type="evidence" value="ECO:0007669"/>
    <property type="project" value="TreeGrafter"/>
</dbReference>
<dbReference type="InterPro" id="IPR016047">
    <property type="entry name" value="M23ase_b-sheet_dom"/>
</dbReference>
<dbReference type="InterPro" id="IPR050570">
    <property type="entry name" value="Cell_wall_metabolism_enzyme"/>
</dbReference>